<dbReference type="InterPro" id="IPR014777">
    <property type="entry name" value="4pyrrole_Mease_sub1"/>
</dbReference>
<dbReference type="AlphaFoldDB" id="A0AA42J1P5"/>
<comment type="catalytic activity">
    <reaction evidence="6">
        <text>cytidine(1402) in 16S rRNA + S-adenosyl-L-methionine = 2'-O-methylcytidine(1402) in 16S rRNA + S-adenosyl-L-homocysteine + H(+)</text>
        <dbReference type="Rhea" id="RHEA:42924"/>
        <dbReference type="Rhea" id="RHEA-COMP:10285"/>
        <dbReference type="Rhea" id="RHEA-COMP:10286"/>
        <dbReference type="ChEBI" id="CHEBI:15378"/>
        <dbReference type="ChEBI" id="CHEBI:57856"/>
        <dbReference type="ChEBI" id="CHEBI:59789"/>
        <dbReference type="ChEBI" id="CHEBI:74495"/>
        <dbReference type="ChEBI" id="CHEBI:82748"/>
        <dbReference type="EC" id="2.1.1.198"/>
    </reaction>
</comment>
<keyword evidence="2 6" id="KW-0698">rRNA processing</keyword>
<dbReference type="PANTHER" id="PTHR46111:SF1">
    <property type="entry name" value="RIBOSOMAL RNA SMALL SUBUNIT METHYLTRANSFERASE I"/>
    <property type="match status" value="1"/>
</dbReference>
<dbReference type="PIRSF" id="PIRSF005917">
    <property type="entry name" value="MTase_YraL"/>
    <property type="match status" value="1"/>
</dbReference>
<dbReference type="CDD" id="cd11648">
    <property type="entry name" value="RsmI"/>
    <property type="match status" value="1"/>
</dbReference>
<dbReference type="InterPro" id="IPR000878">
    <property type="entry name" value="4pyrrol_Mease"/>
</dbReference>
<dbReference type="FunFam" id="3.40.1010.10:FF:000007">
    <property type="entry name" value="Ribosomal RNA small subunit methyltransferase I"/>
    <property type="match status" value="1"/>
</dbReference>
<dbReference type="GO" id="GO:0070677">
    <property type="term" value="F:rRNA (cytosine-2'-O-)-methyltransferase activity"/>
    <property type="evidence" value="ECO:0007669"/>
    <property type="project" value="UniProtKB-UniRule"/>
</dbReference>
<evidence type="ECO:0000256" key="3">
    <source>
        <dbReference type="ARBA" id="ARBA00022603"/>
    </source>
</evidence>
<evidence type="ECO:0000259" key="7">
    <source>
        <dbReference type="Pfam" id="PF00590"/>
    </source>
</evidence>
<dbReference type="Proteomes" id="UP001169242">
    <property type="component" value="Unassembled WGS sequence"/>
</dbReference>
<dbReference type="Gene3D" id="3.30.950.10">
    <property type="entry name" value="Methyltransferase, Cobalt-precorrin-4 Transmethylase, Domain 2"/>
    <property type="match status" value="1"/>
</dbReference>
<keyword evidence="3 6" id="KW-0489">Methyltransferase</keyword>
<evidence type="ECO:0000256" key="4">
    <source>
        <dbReference type="ARBA" id="ARBA00022679"/>
    </source>
</evidence>
<comment type="similarity">
    <text evidence="6">Belongs to the methyltransferase superfamily. RsmI family.</text>
</comment>
<dbReference type="Gene3D" id="3.40.1010.10">
    <property type="entry name" value="Cobalt-precorrin-4 Transmethylase, Domain 1"/>
    <property type="match status" value="1"/>
</dbReference>
<dbReference type="SUPFAM" id="SSF53790">
    <property type="entry name" value="Tetrapyrrole methylase"/>
    <property type="match status" value="1"/>
</dbReference>
<evidence type="ECO:0000256" key="6">
    <source>
        <dbReference type="HAMAP-Rule" id="MF_01877"/>
    </source>
</evidence>
<comment type="caution">
    <text evidence="8">The sequence shown here is derived from an EMBL/GenBank/DDBJ whole genome shotgun (WGS) entry which is preliminary data.</text>
</comment>
<sequence>METYGTLTLCATPIGNLEDITYRVVRTLTEADFIAAEDTRHTKKLLNHFEIHTKLISYHEHNKMEKGPELIEILKSGKNIALVTDAGTPGISDPGEDLVRLAMEAGITVTSGPGAVAGITALILSGQSTRRFVFEGFLPTDKKERKFVLESLKNETRTTIFYEAPHRLIKTLEALYEAVGDRSITVTKELTKKFEFIYKTTLSGAIDYFKEVEPKGEFVLVLEGKDIKVLQEEDQKAWEEMSIEDHLQVYLDKGQDEKSAMKQVAKDRGVSKRDIYAYIHQK</sequence>
<comment type="function">
    <text evidence="6">Catalyzes the 2'-O-methylation of the ribose of cytidine 1402 (C1402) in 16S rRNA.</text>
</comment>
<evidence type="ECO:0000256" key="1">
    <source>
        <dbReference type="ARBA" id="ARBA00022490"/>
    </source>
</evidence>
<dbReference type="NCBIfam" id="TIGR00096">
    <property type="entry name" value="16S rRNA (cytidine(1402)-2'-O)-methyltransferase"/>
    <property type="match status" value="1"/>
</dbReference>
<dbReference type="FunFam" id="3.30.950.10:FF:000002">
    <property type="entry name" value="Ribosomal RNA small subunit methyltransferase I"/>
    <property type="match status" value="1"/>
</dbReference>
<keyword evidence="4 6" id="KW-0808">Transferase</keyword>
<name>A0AA42J1P5_9FIRM</name>
<evidence type="ECO:0000313" key="9">
    <source>
        <dbReference type="Proteomes" id="UP001169242"/>
    </source>
</evidence>
<keyword evidence="9" id="KW-1185">Reference proteome</keyword>
<dbReference type="HAMAP" id="MF_01877">
    <property type="entry name" value="16SrRNA_methyltr_I"/>
    <property type="match status" value="1"/>
</dbReference>
<dbReference type="PANTHER" id="PTHR46111">
    <property type="entry name" value="RIBOSOMAL RNA SMALL SUBUNIT METHYLTRANSFERASE I"/>
    <property type="match status" value="1"/>
</dbReference>
<keyword evidence="1 6" id="KW-0963">Cytoplasm</keyword>
<dbReference type="RefSeq" id="WP_053982343.1">
    <property type="nucleotide sequence ID" value="NZ_JAQIFT010000055.1"/>
</dbReference>
<feature type="domain" description="Tetrapyrrole methylase" evidence="7">
    <location>
        <begin position="7"/>
        <end position="203"/>
    </location>
</feature>
<dbReference type="EMBL" id="JAQIFT010000055">
    <property type="protein sequence ID" value="MDA3732797.1"/>
    <property type="molecule type" value="Genomic_DNA"/>
</dbReference>
<evidence type="ECO:0000313" key="8">
    <source>
        <dbReference type="EMBL" id="MDA3732797.1"/>
    </source>
</evidence>
<dbReference type="InterPro" id="IPR008189">
    <property type="entry name" value="rRNA_ssu_MeTfrase_I"/>
</dbReference>
<evidence type="ECO:0000256" key="5">
    <source>
        <dbReference type="ARBA" id="ARBA00022691"/>
    </source>
</evidence>
<evidence type="ECO:0000256" key="2">
    <source>
        <dbReference type="ARBA" id="ARBA00022552"/>
    </source>
</evidence>
<dbReference type="Pfam" id="PF00590">
    <property type="entry name" value="TP_methylase"/>
    <property type="match status" value="1"/>
</dbReference>
<proteinExistence type="inferred from homology"/>
<comment type="subcellular location">
    <subcellularLocation>
        <location evidence="6">Cytoplasm</location>
    </subcellularLocation>
</comment>
<keyword evidence="5 6" id="KW-0949">S-adenosyl-L-methionine</keyword>
<organism evidence="8 9">
    <name type="scientific">Holtiella tumoricola</name>
    <dbReference type="NCBI Taxonomy" id="3018743"/>
    <lineage>
        <taxon>Bacteria</taxon>
        <taxon>Bacillati</taxon>
        <taxon>Bacillota</taxon>
        <taxon>Clostridia</taxon>
        <taxon>Lachnospirales</taxon>
        <taxon>Cellulosilyticaceae</taxon>
        <taxon>Holtiella</taxon>
    </lineage>
</organism>
<dbReference type="InterPro" id="IPR035996">
    <property type="entry name" value="4pyrrol_Methylase_sf"/>
</dbReference>
<dbReference type="InterPro" id="IPR014776">
    <property type="entry name" value="4pyrrole_Mease_sub2"/>
</dbReference>
<dbReference type="GO" id="GO:0005737">
    <property type="term" value="C:cytoplasm"/>
    <property type="evidence" value="ECO:0007669"/>
    <property type="project" value="UniProtKB-SubCell"/>
</dbReference>
<accession>A0AA42J1P5</accession>
<protein>
    <recommendedName>
        <fullName evidence="6">Ribosomal RNA small subunit methyltransferase I</fullName>
        <ecNumber evidence="6">2.1.1.198</ecNumber>
    </recommendedName>
    <alternativeName>
        <fullName evidence="6">16S rRNA 2'-O-ribose C1402 methyltransferase</fullName>
    </alternativeName>
    <alternativeName>
        <fullName evidence="6">rRNA (cytidine-2'-O-)-methyltransferase RsmI</fullName>
    </alternativeName>
</protein>
<gene>
    <name evidence="6 8" type="primary">rsmI</name>
    <name evidence="8" type="ORF">PBV87_15070</name>
</gene>
<dbReference type="EC" id="2.1.1.198" evidence="6"/>
<reference evidence="8" key="1">
    <citation type="journal article" date="2023" name="Int. J. Syst. Evol. Microbiol.">
        <title>&lt;i&gt;Holtiella tumoricola&lt;/i&gt; gen. nov. sp. nov., isolated from a human clinical sample.</title>
        <authorList>
            <person name="Allen-Vercoe E."/>
            <person name="Daigneault M.C."/>
            <person name="Vancuren S.J."/>
            <person name="Cochrane K."/>
            <person name="O'Neal L.L."/>
            <person name="Sankaranarayanan K."/>
            <person name="Lawson P.A."/>
        </authorList>
    </citation>
    <scope>NUCLEOTIDE SEQUENCE</scope>
    <source>
        <strain evidence="8">CC70A</strain>
    </source>
</reference>